<accession>D5GV69</accession>
<gene>
    <name evidence="1" type="ORF">CPT_0077</name>
</gene>
<evidence type="ECO:0000313" key="1">
    <source>
        <dbReference type="EMBL" id="CBJ93886.1"/>
    </source>
</evidence>
<proteinExistence type="predicted"/>
<sequence length="274" mass="32300">MNTNAILIGPCKSRIPIDGSLSNAFEYFYFAWLHNKNIILIIDTTFESLTIVKKYLEIKYNINKDCFKNIIIFKKSFVNVNNLILFEMYCIDHFDRYKPFLKCKNLYALSGSKNHTLECNYFVEYEHLKPVGKSVNYRSKIFFEILNKPRFQKNQKFINTRAKYIKKESEITRNDLNIMSNIFEQFNEMLYIQDPVFFDVKPRLFQECQYFGIPYEFIEHKDCFDGANLRAFDYDLESRAMGLEDPIISLLVDSNNTDNSSSASNSSNVNNTRS</sequence>
<dbReference type="RefSeq" id="YP_009169211.1">
    <property type="nucleotide sequence ID" value="NC_027997.1"/>
</dbReference>
<evidence type="ECO:0000313" key="2">
    <source>
        <dbReference type="Proteomes" id="UP000002369"/>
    </source>
</evidence>
<dbReference type="Proteomes" id="UP000002369">
    <property type="component" value="Segment"/>
</dbReference>
<dbReference type="GeneID" id="26041359"/>
<organism evidence="1 2">
    <name type="scientific">Campylobacter phage CP220</name>
    <dbReference type="NCBI Taxonomy" id="2994044"/>
    <lineage>
        <taxon>Viruses</taxon>
        <taxon>Duplodnaviria</taxon>
        <taxon>Heunggongvirae</taxon>
        <taxon>Uroviricota</taxon>
        <taxon>Caudoviricetes</taxon>
        <taxon>Connertonviridae</taxon>
        <taxon>Firehammervirus</taxon>
        <taxon>Firehammervirus CP220</taxon>
    </lineage>
</organism>
<dbReference type="EMBL" id="FN667788">
    <property type="protein sequence ID" value="CBJ93886.1"/>
    <property type="molecule type" value="Genomic_DNA"/>
</dbReference>
<dbReference type="KEGG" id="vg:26041359"/>
<protein>
    <submittedName>
        <fullName evidence="1">Hypothetical phage protein</fullName>
    </submittedName>
</protein>
<keyword evidence="2" id="KW-1185">Reference proteome</keyword>
<name>D5GV69_9CAUD</name>
<reference evidence="1 2" key="1">
    <citation type="journal article" date="2010" name="BMC Genomics">
        <title>Evidence for a lineage of virulent bacteriophages that target Campylobacter.</title>
        <authorList>
            <person name="Timms A.R."/>
            <person name="Cambray-Young J."/>
            <person name="Scott A.E."/>
            <person name="Petty N.K."/>
            <person name="Connerton P.L."/>
            <person name="Clarke L."/>
            <person name="Seeger K."/>
            <person name="Quail M."/>
            <person name="Cummings N."/>
            <person name="Maskell D.J."/>
            <person name="Thomson N.R."/>
            <person name="Connerton I.F."/>
        </authorList>
    </citation>
    <scope>NUCLEOTIDE SEQUENCE [LARGE SCALE GENOMIC DNA]</scope>
</reference>